<comment type="caution">
    <text evidence="2">The sequence shown here is derived from an EMBL/GenBank/DDBJ whole genome shotgun (WGS) entry which is preliminary data.</text>
</comment>
<keyword evidence="3" id="KW-1185">Reference proteome</keyword>
<evidence type="ECO:0000313" key="3">
    <source>
        <dbReference type="Proteomes" id="UP000765509"/>
    </source>
</evidence>
<protein>
    <submittedName>
        <fullName evidence="2">Uncharacterized protein</fullName>
    </submittedName>
</protein>
<name>A0A9Q3BPE6_9BASI</name>
<gene>
    <name evidence="2" type="ORF">O181_008272</name>
</gene>
<evidence type="ECO:0000313" key="2">
    <source>
        <dbReference type="EMBL" id="MBW0468557.1"/>
    </source>
</evidence>
<accession>A0A9Q3BPE6</accession>
<proteinExistence type="predicted"/>
<evidence type="ECO:0000256" key="1">
    <source>
        <dbReference type="SAM" id="MobiDB-lite"/>
    </source>
</evidence>
<reference evidence="2" key="1">
    <citation type="submission" date="2021-03" db="EMBL/GenBank/DDBJ databases">
        <title>Draft genome sequence of rust myrtle Austropuccinia psidii MF-1, a brazilian biotype.</title>
        <authorList>
            <person name="Quecine M.C."/>
            <person name="Pachon D.M.R."/>
            <person name="Bonatelli M.L."/>
            <person name="Correr F.H."/>
            <person name="Franceschini L.M."/>
            <person name="Leite T.F."/>
            <person name="Margarido G.R.A."/>
            <person name="Almeida C.A."/>
            <person name="Ferrarezi J.A."/>
            <person name="Labate C.A."/>
        </authorList>
    </citation>
    <scope>NUCLEOTIDE SEQUENCE</scope>
    <source>
        <strain evidence="2">MF-1</strain>
    </source>
</reference>
<dbReference type="EMBL" id="AVOT02001899">
    <property type="protein sequence ID" value="MBW0468557.1"/>
    <property type="molecule type" value="Genomic_DNA"/>
</dbReference>
<dbReference type="Proteomes" id="UP000765509">
    <property type="component" value="Unassembled WGS sequence"/>
</dbReference>
<dbReference type="AlphaFoldDB" id="A0A9Q3BPE6"/>
<sequence length="127" mass="14428">MQIYLGEDSGTVKDSRKLAPWRKRILVIPGDSIDFVVVNTKIKATNIFIDKQNAPVLYDDHRCIVKELFLLSPLRIHPNICDKKEGRPSTKLQFLQALPPHWAAPPGKYERIKEEGPSPLEGDEVNI</sequence>
<organism evidence="2 3">
    <name type="scientific">Austropuccinia psidii MF-1</name>
    <dbReference type="NCBI Taxonomy" id="1389203"/>
    <lineage>
        <taxon>Eukaryota</taxon>
        <taxon>Fungi</taxon>
        <taxon>Dikarya</taxon>
        <taxon>Basidiomycota</taxon>
        <taxon>Pucciniomycotina</taxon>
        <taxon>Pucciniomycetes</taxon>
        <taxon>Pucciniales</taxon>
        <taxon>Sphaerophragmiaceae</taxon>
        <taxon>Austropuccinia</taxon>
    </lineage>
</organism>
<feature type="region of interest" description="Disordered" evidence="1">
    <location>
        <begin position="105"/>
        <end position="127"/>
    </location>
</feature>